<accession>A0A0F5PQV3</accession>
<evidence type="ECO:0000313" key="8">
    <source>
        <dbReference type="Proteomes" id="UP000033519"/>
    </source>
</evidence>
<dbReference type="Gene3D" id="1.10.443.10">
    <property type="entry name" value="Intergrase catalytic core"/>
    <property type="match status" value="1"/>
</dbReference>
<evidence type="ECO:0000259" key="5">
    <source>
        <dbReference type="PROSITE" id="PS51898"/>
    </source>
</evidence>
<dbReference type="Pfam" id="PF00589">
    <property type="entry name" value="Phage_integrase"/>
    <property type="match status" value="1"/>
</dbReference>
<evidence type="ECO:0000256" key="4">
    <source>
        <dbReference type="ARBA" id="ARBA00023172"/>
    </source>
</evidence>
<dbReference type="STRING" id="728005.SAMN04488059_12314"/>
<dbReference type="PROSITE" id="PS51898">
    <property type="entry name" value="TYR_RECOMBINASE"/>
    <property type="match status" value="1"/>
</dbReference>
<dbReference type="OrthoDB" id="8201432at2"/>
<dbReference type="InterPro" id="IPR010998">
    <property type="entry name" value="Integrase_recombinase_N"/>
</dbReference>
<sequence>MVRANLKGVNTVRKTLAGGTVVLYYYHRATGRRLKGSLGSPEFVRDYADAEQTQVQKRKGTIVGLIRDYTLSPEFAKRAESTQKEYRRMLTKVEIQFGTMPLAVLEDPRVRSDFLKWRADIAISSGEREADNRLSVVSAMLSWGIDNGQVFSNQVSGFKRLHKVDRSEKLWLPEHIEAFMKVAPREMQRALILALHTGQRQGDLLKLVWTNYDGSRISLRQRKGAQRVTVPCTQALSRMLDGMERSAMVILSTKTGRPWAARYFKRQWEEASKAAGITELHFHDLRGTAVTMLAEAGCSVPEIASITGHTLKSVHGIIERYLARTATLATAAIEKFENASSTDFANRLQTTDRGEGKTTAKLFK</sequence>
<dbReference type="RefSeq" id="WP_046173036.1">
    <property type="nucleotide sequence ID" value="NZ_FOMB01000023.1"/>
</dbReference>
<dbReference type="InterPro" id="IPR050090">
    <property type="entry name" value="Tyrosine_recombinase_XerCD"/>
</dbReference>
<evidence type="ECO:0000256" key="1">
    <source>
        <dbReference type="ARBA" id="ARBA00008857"/>
    </source>
</evidence>
<dbReference type="PANTHER" id="PTHR30349">
    <property type="entry name" value="PHAGE INTEGRASE-RELATED"/>
    <property type="match status" value="1"/>
</dbReference>
<dbReference type="GO" id="GO:0015074">
    <property type="term" value="P:DNA integration"/>
    <property type="evidence" value="ECO:0007669"/>
    <property type="project" value="UniProtKB-KW"/>
</dbReference>
<dbReference type="PANTHER" id="PTHR30349:SF64">
    <property type="entry name" value="PROPHAGE INTEGRASE INTD-RELATED"/>
    <property type="match status" value="1"/>
</dbReference>
<evidence type="ECO:0000313" key="6">
    <source>
        <dbReference type="EMBL" id="KKC31037.1"/>
    </source>
</evidence>
<proteinExistence type="inferred from homology"/>
<dbReference type="AlphaFoldDB" id="A0A0F5PQV3"/>
<dbReference type="Proteomes" id="UP000033519">
    <property type="component" value="Unassembled WGS sequence"/>
</dbReference>
<keyword evidence="2" id="KW-0229">DNA integration</keyword>
<dbReference type="GO" id="GO:0003677">
    <property type="term" value="F:DNA binding"/>
    <property type="evidence" value="ECO:0007669"/>
    <property type="project" value="UniProtKB-KW"/>
</dbReference>
<dbReference type="EMBL" id="FOMB01000023">
    <property type="protein sequence ID" value="SFD13802.1"/>
    <property type="molecule type" value="Genomic_DNA"/>
</dbReference>
<keyword evidence="4" id="KW-0233">DNA recombination</keyword>
<reference evidence="7 9" key="2">
    <citation type="submission" date="2016-10" db="EMBL/GenBank/DDBJ databases">
        <authorList>
            <person name="de Groot N.N."/>
        </authorList>
    </citation>
    <scope>NUCLEOTIDE SEQUENCE [LARGE SCALE GENOMIC DNA]</scope>
    <source>
        <strain evidence="7 9">CGMCC 1.10210</strain>
    </source>
</reference>
<dbReference type="InterPro" id="IPR002104">
    <property type="entry name" value="Integrase_catalytic"/>
</dbReference>
<keyword evidence="8" id="KW-1185">Reference proteome</keyword>
<evidence type="ECO:0000256" key="2">
    <source>
        <dbReference type="ARBA" id="ARBA00022908"/>
    </source>
</evidence>
<keyword evidence="3" id="KW-0238">DNA-binding</keyword>
<dbReference type="Proteomes" id="UP000182258">
    <property type="component" value="Unassembled WGS sequence"/>
</dbReference>
<feature type="domain" description="Tyr recombinase" evidence="5">
    <location>
        <begin position="166"/>
        <end position="335"/>
    </location>
</feature>
<name>A0A0F5PQV3_9HYPH</name>
<comment type="similarity">
    <text evidence="1">Belongs to the 'phage' integrase family.</text>
</comment>
<dbReference type="SUPFAM" id="SSF56349">
    <property type="entry name" value="DNA breaking-rejoining enzymes"/>
    <property type="match status" value="1"/>
</dbReference>
<dbReference type="PATRIC" id="fig|728005.3.peg.2755"/>
<dbReference type="InterPro" id="IPR013762">
    <property type="entry name" value="Integrase-like_cat_sf"/>
</dbReference>
<evidence type="ECO:0000313" key="9">
    <source>
        <dbReference type="Proteomes" id="UP000182258"/>
    </source>
</evidence>
<dbReference type="EMBL" id="LAPV01000235">
    <property type="protein sequence ID" value="KKC31037.1"/>
    <property type="molecule type" value="Genomic_DNA"/>
</dbReference>
<dbReference type="InterPro" id="IPR011010">
    <property type="entry name" value="DNA_brk_join_enz"/>
</dbReference>
<organism evidence="7 9">
    <name type="scientific">Devosia psychrophila</name>
    <dbReference type="NCBI Taxonomy" id="728005"/>
    <lineage>
        <taxon>Bacteria</taxon>
        <taxon>Pseudomonadati</taxon>
        <taxon>Pseudomonadota</taxon>
        <taxon>Alphaproteobacteria</taxon>
        <taxon>Hyphomicrobiales</taxon>
        <taxon>Devosiaceae</taxon>
        <taxon>Devosia</taxon>
    </lineage>
</organism>
<dbReference type="GO" id="GO:0006310">
    <property type="term" value="P:DNA recombination"/>
    <property type="evidence" value="ECO:0007669"/>
    <property type="project" value="UniProtKB-KW"/>
</dbReference>
<gene>
    <name evidence="7" type="ORF">SAMN04488059_12314</name>
    <name evidence="6" type="ORF">WH91_21435</name>
</gene>
<dbReference type="Gene3D" id="1.10.150.130">
    <property type="match status" value="1"/>
</dbReference>
<reference evidence="6 8" key="1">
    <citation type="submission" date="2015-03" db="EMBL/GenBank/DDBJ databases">
        <authorList>
            <person name="Lepp D."/>
            <person name="Hassan Y.I."/>
            <person name="Li X.-Z."/>
            <person name="Zhou T."/>
        </authorList>
    </citation>
    <scope>NUCLEOTIDE SEQUENCE [LARGE SCALE GENOMIC DNA]</scope>
    <source>
        <strain evidence="6 8">Cr7-05</strain>
    </source>
</reference>
<evidence type="ECO:0000256" key="3">
    <source>
        <dbReference type="ARBA" id="ARBA00023125"/>
    </source>
</evidence>
<protein>
    <submittedName>
        <fullName evidence="6 7">Integrase</fullName>
    </submittedName>
</protein>
<evidence type="ECO:0000313" key="7">
    <source>
        <dbReference type="EMBL" id="SFD13802.1"/>
    </source>
</evidence>